<evidence type="ECO:0000259" key="2">
    <source>
        <dbReference type="PROSITE" id="PS00028"/>
    </source>
</evidence>
<feature type="compositionally biased region" description="Basic and acidic residues" evidence="1">
    <location>
        <begin position="346"/>
        <end position="356"/>
    </location>
</feature>
<sequence length="886" mass="97255">MIESMRHRGPTSEISSSLYLDKHCTETTILSTDSSKSDQQSGIYCTSITSKTSGISPVLSRLHPSNVSNCFSQSNRVQRHDFKSKYSSQLNSLNSSQEINKSGRYINHRKIRKKSKRETRFQMNGNMDQNFHSLKVTIRRTYKSNKMENGICAIVNTPDGSINHDISCQSINHTGDNNSSTKQCETQLYNEKLEQDVYNPELLSAFEKPCHFVDSSTSTVDCATLTEPDLLGPCEPGTKVVVEGVVWLEATGMLVLSLHWRGRNYMGTLLDSSKQTFAPTCMDKGVASALNLLRGRKSWCDPHRGYQARGLHFHHLRHHRRGGGSTSGVSMTTRSASAAAAAASQDSREGSVDSKDQSVVNDPYSAECIDQPYVPIETSYSKKSGNIASHDIPRRGAKGRRRRGAGRRSVRPIGVVSPSLECSINLSLPETKQTLNDDADNQANLLSDVSSSNSDCKLPLSCPFNGCEKRFADILSMRFHFTMGHHNSQTIEKKNMRESLVEPVVDQVRWIKSEDFDNNNNLEISVCDISANSSPPPKLARAHCTKDRSSDSNETSLVLTNGDDIDDNIDPPKLHRVVSISDSFSNANQLIDPGDSNSSKFDNIHHTTDVLDEPPTASPAYSDISDDGTVSSTTNNFPVLNIGMAAIDVQNSRETILNSSSILSNLSNQPSIPQGYIDVSRRLNLSPLILSSCSTVTGSSESTKLYFPANLFSPTLKGVNNIFYQTASPTVKSMDKQSTENGLKQNRNNNSPTNYPFQKESPSRSLITNNNNHNSSCSSNPSVLHDLSSSQSSSSNSAPLIPPSNHDNSRHLTFLSASPGLVMTEQNSRPSSTGSFVSNPLTFCVSRNSPVPPRPGLSDQGLLSSHNNHHPFYQHHQPSALSKSYE</sequence>
<dbReference type="PROSITE" id="PS00028">
    <property type="entry name" value="ZINC_FINGER_C2H2_1"/>
    <property type="match status" value="1"/>
</dbReference>
<name>A0AA85FXT6_9TREM</name>
<keyword evidence="3" id="KW-1185">Reference proteome</keyword>
<protein>
    <recommendedName>
        <fullName evidence="2">C2H2-type domain-containing protein</fullName>
    </recommendedName>
</protein>
<organism evidence="3 4">
    <name type="scientific">Schistosoma rodhaini</name>
    <dbReference type="NCBI Taxonomy" id="6188"/>
    <lineage>
        <taxon>Eukaryota</taxon>
        <taxon>Metazoa</taxon>
        <taxon>Spiralia</taxon>
        <taxon>Lophotrochozoa</taxon>
        <taxon>Platyhelminthes</taxon>
        <taxon>Trematoda</taxon>
        <taxon>Digenea</taxon>
        <taxon>Strigeidida</taxon>
        <taxon>Schistosomatoidea</taxon>
        <taxon>Schistosomatidae</taxon>
        <taxon>Schistosoma</taxon>
    </lineage>
</organism>
<feature type="region of interest" description="Disordered" evidence="1">
    <location>
        <begin position="384"/>
        <end position="409"/>
    </location>
</feature>
<dbReference type="InterPro" id="IPR013087">
    <property type="entry name" value="Znf_C2H2_type"/>
</dbReference>
<feature type="region of interest" description="Disordered" evidence="1">
    <location>
        <begin position="845"/>
        <end position="886"/>
    </location>
</feature>
<feature type="compositionally biased region" description="Low complexity" evidence="1">
    <location>
        <begin position="335"/>
        <end position="344"/>
    </location>
</feature>
<dbReference type="Proteomes" id="UP000050792">
    <property type="component" value="Unassembled WGS sequence"/>
</dbReference>
<feature type="domain" description="C2H2-type" evidence="2">
    <location>
        <begin position="462"/>
        <end position="486"/>
    </location>
</feature>
<accession>A0AA85FXT6</accession>
<dbReference type="PANTHER" id="PTHR21564">
    <property type="entry name" value="BRAKELESS PROTEIN"/>
    <property type="match status" value="1"/>
</dbReference>
<dbReference type="PANTHER" id="PTHR21564:SF5">
    <property type="entry name" value="SCRIBBLER, ISOFORM J"/>
    <property type="match status" value="1"/>
</dbReference>
<evidence type="ECO:0000313" key="3">
    <source>
        <dbReference type="Proteomes" id="UP000050792"/>
    </source>
</evidence>
<reference evidence="3" key="1">
    <citation type="submission" date="2022-06" db="EMBL/GenBank/DDBJ databases">
        <authorList>
            <person name="Berger JAMES D."/>
            <person name="Berger JAMES D."/>
        </authorList>
    </citation>
    <scope>NUCLEOTIDE SEQUENCE [LARGE SCALE GENOMIC DNA]</scope>
</reference>
<dbReference type="InterPro" id="IPR040010">
    <property type="entry name" value="ZN608/ZN609"/>
</dbReference>
<evidence type="ECO:0000313" key="4">
    <source>
        <dbReference type="WBParaSite" id="SRDH1_69610.1"/>
    </source>
</evidence>
<proteinExistence type="predicted"/>
<reference evidence="4" key="2">
    <citation type="submission" date="2023-11" db="UniProtKB">
        <authorList>
            <consortium name="WormBaseParasite"/>
        </authorList>
    </citation>
    <scope>IDENTIFICATION</scope>
</reference>
<dbReference type="AlphaFoldDB" id="A0AA85FXT6"/>
<dbReference type="GO" id="GO:0005634">
    <property type="term" value="C:nucleus"/>
    <property type="evidence" value="ECO:0007669"/>
    <property type="project" value="TreeGrafter"/>
</dbReference>
<feature type="region of interest" description="Disordered" evidence="1">
    <location>
        <begin position="731"/>
        <end position="812"/>
    </location>
</feature>
<dbReference type="GO" id="GO:0006357">
    <property type="term" value="P:regulation of transcription by RNA polymerase II"/>
    <property type="evidence" value="ECO:0007669"/>
    <property type="project" value="TreeGrafter"/>
</dbReference>
<feature type="region of interest" description="Disordered" evidence="1">
    <location>
        <begin position="318"/>
        <end position="359"/>
    </location>
</feature>
<evidence type="ECO:0000256" key="1">
    <source>
        <dbReference type="SAM" id="MobiDB-lite"/>
    </source>
</evidence>
<feature type="compositionally biased region" description="Polar residues" evidence="1">
    <location>
        <begin position="876"/>
        <end position="886"/>
    </location>
</feature>
<dbReference type="WBParaSite" id="SRDH1_69610.1">
    <property type="protein sequence ID" value="SRDH1_69610.1"/>
    <property type="gene ID" value="SRDH1_69610"/>
</dbReference>
<feature type="compositionally biased region" description="Basic residues" evidence="1">
    <location>
        <begin position="395"/>
        <end position="409"/>
    </location>
</feature>
<feature type="compositionally biased region" description="Low complexity" evidence="1">
    <location>
        <begin position="763"/>
        <end position="799"/>
    </location>
</feature>
<feature type="compositionally biased region" description="Polar residues" evidence="1">
    <location>
        <begin position="739"/>
        <end position="756"/>
    </location>
</feature>
<feature type="region of interest" description="Disordered" evidence="1">
    <location>
        <begin position="537"/>
        <end position="556"/>
    </location>
</feature>